<dbReference type="GO" id="GO:0106300">
    <property type="term" value="P:protein-DNA covalent cross-linking repair"/>
    <property type="evidence" value="ECO:0007669"/>
    <property type="project" value="InterPro"/>
</dbReference>
<dbReference type="GO" id="GO:0016829">
    <property type="term" value="F:lyase activity"/>
    <property type="evidence" value="ECO:0007669"/>
    <property type="project" value="UniProtKB-KW"/>
</dbReference>
<gene>
    <name evidence="9" type="ORF">OAUR00152_LOCUS11602</name>
</gene>
<dbReference type="PANTHER" id="PTHR13604">
    <property type="entry name" value="DC12-RELATED"/>
    <property type="match status" value="1"/>
</dbReference>
<sequence length="406" mass="43816">MCGRTAQSRSAVEKGADMLSDASPSRSVGLRGQGGGSPTISPHFSSVDKFRAGNNNSNISPGMCAHVFVKGSPKIATAPTLKTDPRQERVFQEKEGKGTLHEPIPTIKCTEKLWGLVTRGGTERSPLPPGSTKHFSGLMFNARSDTLYEKRSFRDLALKGNTCVVSVDGFYEWKISDKDTLGGGSGKQPYFVHRSDGLPLLIAGLWTSVPTGGKCGHNGKPEMLHTFTLLTTDVCPKLGWLHSRMPVVIWDDSLAVEWLMEPTRDLEKRMASFASKADVSEMTWHPVTKRMSSVQYRGDDCTKAIKIEKVPSVKSFFGGSQFAVKKSVDGETKVPAVASVVSSVQVGSDSCGTASMSAAQEANLSRKRPFPFAPASGHPKKTAKASGKKLPLPKRGAITSFFAPRR</sequence>
<keyword evidence="7" id="KW-0456">Lyase</keyword>
<keyword evidence="2" id="KW-0645">Protease</keyword>
<dbReference type="GO" id="GO:0006508">
    <property type="term" value="P:proteolysis"/>
    <property type="evidence" value="ECO:0007669"/>
    <property type="project" value="UniProtKB-KW"/>
</dbReference>
<keyword evidence="3" id="KW-0227">DNA damage</keyword>
<name>A0A7S4II19_9STRA</name>
<dbReference type="InterPro" id="IPR003738">
    <property type="entry name" value="SRAP"/>
</dbReference>
<feature type="region of interest" description="Disordered" evidence="8">
    <location>
        <begin position="1"/>
        <end position="45"/>
    </location>
</feature>
<comment type="similarity">
    <text evidence="1">Belongs to the SOS response-associated peptidase family.</text>
</comment>
<keyword evidence="4" id="KW-0378">Hydrolase</keyword>
<evidence type="ECO:0000256" key="2">
    <source>
        <dbReference type="ARBA" id="ARBA00022670"/>
    </source>
</evidence>
<evidence type="ECO:0000256" key="4">
    <source>
        <dbReference type="ARBA" id="ARBA00022801"/>
    </source>
</evidence>
<keyword evidence="6" id="KW-0238">DNA-binding</keyword>
<protein>
    <recommendedName>
        <fullName evidence="10">Embryonic stem cell-specific 5-hydroxymethylcytosine-binding protein</fullName>
    </recommendedName>
</protein>
<reference evidence="9" key="1">
    <citation type="submission" date="2021-01" db="EMBL/GenBank/DDBJ databases">
        <authorList>
            <person name="Corre E."/>
            <person name="Pelletier E."/>
            <person name="Niang G."/>
            <person name="Scheremetjew M."/>
            <person name="Finn R."/>
            <person name="Kale V."/>
            <person name="Holt S."/>
            <person name="Cochrane G."/>
            <person name="Meng A."/>
            <person name="Brown T."/>
            <person name="Cohen L."/>
        </authorList>
    </citation>
    <scope>NUCLEOTIDE SEQUENCE</scope>
    <source>
        <strain evidence="9">Isolate 1302-5</strain>
    </source>
</reference>
<evidence type="ECO:0000256" key="6">
    <source>
        <dbReference type="ARBA" id="ARBA00023125"/>
    </source>
</evidence>
<dbReference type="SUPFAM" id="SSF143081">
    <property type="entry name" value="BB1717-like"/>
    <property type="match status" value="1"/>
</dbReference>
<dbReference type="Pfam" id="PF02586">
    <property type="entry name" value="SRAP"/>
    <property type="match status" value="1"/>
</dbReference>
<evidence type="ECO:0008006" key="10">
    <source>
        <dbReference type="Google" id="ProtNLM"/>
    </source>
</evidence>
<proteinExistence type="inferred from homology"/>
<dbReference type="GO" id="GO:0008233">
    <property type="term" value="F:peptidase activity"/>
    <property type="evidence" value="ECO:0007669"/>
    <property type="project" value="UniProtKB-KW"/>
</dbReference>
<dbReference type="Gene3D" id="3.90.1680.10">
    <property type="entry name" value="SOS response associated peptidase-like"/>
    <property type="match status" value="1"/>
</dbReference>
<evidence type="ECO:0000313" key="9">
    <source>
        <dbReference type="EMBL" id="CAE2230101.1"/>
    </source>
</evidence>
<dbReference type="PANTHER" id="PTHR13604:SF0">
    <property type="entry name" value="ABASIC SITE PROCESSING PROTEIN HMCES"/>
    <property type="match status" value="1"/>
</dbReference>
<evidence type="ECO:0000256" key="3">
    <source>
        <dbReference type="ARBA" id="ARBA00022763"/>
    </source>
</evidence>
<evidence type="ECO:0000256" key="5">
    <source>
        <dbReference type="ARBA" id="ARBA00023124"/>
    </source>
</evidence>
<feature type="region of interest" description="Disordered" evidence="8">
    <location>
        <begin position="357"/>
        <end position="392"/>
    </location>
</feature>
<evidence type="ECO:0000256" key="1">
    <source>
        <dbReference type="ARBA" id="ARBA00008136"/>
    </source>
</evidence>
<feature type="compositionally biased region" description="Polar residues" evidence="8">
    <location>
        <begin position="1"/>
        <end position="10"/>
    </location>
</feature>
<evidence type="ECO:0000256" key="8">
    <source>
        <dbReference type="SAM" id="MobiDB-lite"/>
    </source>
</evidence>
<dbReference type="AlphaFoldDB" id="A0A7S4II19"/>
<feature type="compositionally biased region" description="Basic residues" evidence="8">
    <location>
        <begin position="378"/>
        <end position="387"/>
    </location>
</feature>
<dbReference type="GO" id="GO:0003697">
    <property type="term" value="F:single-stranded DNA binding"/>
    <property type="evidence" value="ECO:0007669"/>
    <property type="project" value="InterPro"/>
</dbReference>
<dbReference type="InterPro" id="IPR036590">
    <property type="entry name" value="SRAP-like"/>
</dbReference>
<dbReference type="EMBL" id="HBKQ01017181">
    <property type="protein sequence ID" value="CAE2230101.1"/>
    <property type="molecule type" value="Transcribed_RNA"/>
</dbReference>
<evidence type="ECO:0000256" key="7">
    <source>
        <dbReference type="ARBA" id="ARBA00023239"/>
    </source>
</evidence>
<keyword evidence="5" id="KW-0190">Covalent protein-DNA linkage</keyword>
<organism evidence="9">
    <name type="scientific">Odontella aurita</name>
    <dbReference type="NCBI Taxonomy" id="265563"/>
    <lineage>
        <taxon>Eukaryota</taxon>
        <taxon>Sar</taxon>
        <taxon>Stramenopiles</taxon>
        <taxon>Ochrophyta</taxon>
        <taxon>Bacillariophyta</taxon>
        <taxon>Mediophyceae</taxon>
        <taxon>Biddulphiophycidae</taxon>
        <taxon>Eupodiscales</taxon>
        <taxon>Odontellaceae</taxon>
        <taxon>Odontella</taxon>
    </lineage>
</organism>
<accession>A0A7S4II19</accession>